<evidence type="ECO:0000256" key="1">
    <source>
        <dbReference type="SAM" id="MobiDB-lite"/>
    </source>
</evidence>
<dbReference type="Proteomes" id="UP000054563">
    <property type="component" value="Unassembled WGS sequence"/>
</dbReference>
<reference evidence="3" key="1">
    <citation type="journal article" date="2010" name="Genome Res.">
        <title>Population genomic sequencing of Coccidioides fungi reveals recent hybridization and transposon control.</title>
        <authorList>
            <person name="Neafsey D.E."/>
            <person name="Barker B.M."/>
            <person name="Sharpton T.J."/>
            <person name="Stajich J.E."/>
            <person name="Park D.J."/>
            <person name="Whiston E."/>
            <person name="Hung C.-Y."/>
            <person name="McMahan C."/>
            <person name="White J."/>
            <person name="Sykes S."/>
            <person name="Heiman D."/>
            <person name="Young S."/>
            <person name="Zeng Q."/>
            <person name="Abouelleil A."/>
            <person name="Aftuck L."/>
            <person name="Bessette D."/>
            <person name="Brown A."/>
            <person name="FitzGerald M."/>
            <person name="Lui A."/>
            <person name="Macdonald J.P."/>
            <person name="Priest M."/>
            <person name="Orbach M.J."/>
            <person name="Galgiani J.N."/>
            <person name="Kirkland T.N."/>
            <person name="Cole G.T."/>
            <person name="Birren B.W."/>
            <person name="Henn M.R."/>
            <person name="Taylor J.W."/>
            <person name="Rounsley S.D."/>
        </authorList>
    </citation>
    <scope>NUCLEOTIDE SEQUENCE [LARGE SCALE GENOMIC DNA]</scope>
    <source>
        <strain evidence="3">H538.4</strain>
    </source>
</reference>
<protein>
    <submittedName>
        <fullName evidence="2">DUF914 domain membrane protein</fullName>
    </submittedName>
</protein>
<dbReference type="STRING" id="396776.A0A0J8RLJ4"/>
<name>A0A0J8RLJ4_COCIT</name>
<feature type="region of interest" description="Disordered" evidence="1">
    <location>
        <begin position="1"/>
        <end position="39"/>
    </location>
</feature>
<proteinExistence type="predicted"/>
<organism evidence="2 3">
    <name type="scientific">Coccidioides immitis H538.4</name>
    <dbReference type="NCBI Taxonomy" id="396776"/>
    <lineage>
        <taxon>Eukaryota</taxon>
        <taxon>Fungi</taxon>
        <taxon>Dikarya</taxon>
        <taxon>Ascomycota</taxon>
        <taxon>Pezizomycotina</taxon>
        <taxon>Eurotiomycetes</taxon>
        <taxon>Eurotiomycetidae</taxon>
        <taxon>Onygenales</taxon>
        <taxon>Onygenaceae</taxon>
        <taxon>Coccidioides</taxon>
    </lineage>
</organism>
<accession>A0A0J8RLJ4</accession>
<evidence type="ECO:0000313" key="2">
    <source>
        <dbReference type="EMBL" id="KMU84819.1"/>
    </source>
</evidence>
<feature type="compositionally biased region" description="Basic and acidic residues" evidence="1">
    <location>
        <begin position="23"/>
        <end position="36"/>
    </location>
</feature>
<dbReference type="AlphaFoldDB" id="A0A0J8RLJ4"/>
<dbReference type="OrthoDB" id="429955at2759"/>
<sequence length="153" mass="17177">MADTNNKGADIVESPVTSGRTSPRNDRPNGDEHEGNGSHQDVTVAEALDESKKGYFAYFHTREFYVVLLLGKRPLYEVLGQLGLYATVIMGVQAAIFDRGSFQTAKLDRRGRRVPHRLHDLPLHILLSRADFCFASRRRRFSISVFLQVTSGV</sequence>
<evidence type="ECO:0000313" key="3">
    <source>
        <dbReference type="Proteomes" id="UP000054563"/>
    </source>
</evidence>
<dbReference type="eggNOG" id="KOG2766">
    <property type="taxonomic scope" value="Eukaryota"/>
</dbReference>
<dbReference type="VEuPathDB" id="FungiDB:CIHG_02603"/>
<gene>
    <name evidence="2" type="ORF">CIHG_02603</name>
</gene>
<dbReference type="EMBL" id="DS016986">
    <property type="protein sequence ID" value="KMU84819.1"/>
    <property type="molecule type" value="Genomic_DNA"/>
</dbReference>